<name>A0ABQ6NX40_9BACL</name>
<protein>
    <submittedName>
        <fullName evidence="2">Uncharacterized protein</fullName>
    </submittedName>
</protein>
<dbReference type="Proteomes" id="UP001285921">
    <property type="component" value="Unassembled WGS sequence"/>
</dbReference>
<comment type="caution">
    <text evidence="2">The sequence shown here is derived from an EMBL/GenBank/DDBJ whole genome shotgun (WGS) entry which is preliminary data.</text>
</comment>
<accession>A0ABQ6NX40</accession>
<keyword evidence="3" id="KW-1185">Reference proteome</keyword>
<gene>
    <name evidence="2" type="ORF">PghCCS26_62650</name>
</gene>
<reference evidence="2 3" key="1">
    <citation type="submission" date="2023-05" db="EMBL/GenBank/DDBJ databases">
        <title>Draft genome of Paenibacillus sp. CCS26.</title>
        <authorList>
            <person name="Akita H."/>
            <person name="Shinto Y."/>
            <person name="Kimura Z."/>
        </authorList>
    </citation>
    <scope>NUCLEOTIDE SEQUENCE [LARGE SCALE GENOMIC DNA]</scope>
    <source>
        <strain evidence="2 3">CCS26</strain>
    </source>
</reference>
<dbReference type="RefSeq" id="WP_317982487.1">
    <property type="nucleotide sequence ID" value="NZ_BTCL01000051.1"/>
</dbReference>
<evidence type="ECO:0000313" key="2">
    <source>
        <dbReference type="EMBL" id="GMK49135.1"/>
    </source>
</evidence>
<proteinExistence type="predicted"/>
<sequence length="315" mass="36153">MVRIPILGSSFQGEDELDALKGYYSQWRKTNTAMRSPFFQLYRSFKDKGKLRDLDDGALKLYLYFGFVTGNDNGASWHSIDTIADYFGKQTRTIDNWIHSLTEAGLIYRTRDGNKSHTTFLIPYTDAIVSLQPTNKHSSDDQELLDDLVAKIQKLSAVYGQITDVFHIFHWGWDKRSKKPSEKAEQADFLLIITKREDGEEGVMIGHRHQLRHSSENGVNQLNIDEVATFTSPFQFNGQSVKGLAVSHTYRLISKDSIGTWMDLLRDSTKFTDDHMMLHPKVQYGMIKDFEYEDEEADLEEDIEADQEGGEDEDV</sequence>
<dbReference type="Pfam" id="PF13730">
    <property type="entry name" value="HTH_36"/>
    <property type="match status" value="1"/>
</dbReference>
<evidence type="ECO:0000313" key="3">
    <source>
        <dbReference type="Proteomes" id="UP001285921"/>
    </source>
</evidence>
<feature type="region of interest" description="Disordered" evidence="1">
    <location>
        <begin position="295"/>
        <end position="315"/>
    </location>
</feature>
<dbReference type="EMBL" id="BTCL01000051">
    <property type="protein sequence ID" value="GMK49135.1"/>
    <property type="molecule type" value="Genomic_DNA"/>
</dbReference>
<dbReference type="Gene3D" id="1.10.10.10">
    <property type="entry name" value="Winged helix-like DNA-binding domain superfamily/Winged helix DNA-binding domain"/>
    <property type="match status" value="1"/>
</dbReference>
<evidence type="ECO:0000256" key="1">
    <source>
        <dbReference type="SAM" id="MobiDB-lite"/>
    </source>
</evidence>
<organism evidence="2 3">
    <name type="scientific">Paenibacillus glycanilyticus</name>
    <dbReference type="NCBI Taxonomy" id="126569"/>
    <lineage>
        <taxon>Bacteria</taxon>
        <taxon>Bacillati</taxon>
        <taxon>Bacillota</taxon>
        <taxon>Bacilli</taxon>
        <taxon>Bacillales</taxon>
        <taxon>Paenibacillaceae</taxon>
        <taxon>Paenibacillus</taxon>
    </lineage>
</organism>
<dbReference type="InterPro" id="IPR036388">
    <property type="entry name" value="WH-like_DNA-bd_sf"/>
</dbReference>